<sequence>MSVNKISHIHIHVHHRYSNSRRSTERVVFKTGQYNLEKIKKFQKYHVIPDIVRAFIDTRWMWTIIYCILTYLLIWLLFTFIWWLIMYIHDDFEPDHFSQGHNSTEWTPCVLQIHDFTSLFLFSIEIHTSIGYGARTITLECPGAMVTMCIESIVGTITQSFIVGIVFAKLTSPKNRAQTLLFSKNAIVNQRNRDLCLIFRVGNTRKSRIIDVSIHAFLIRCIRTGEVLSEQTALKLVDDSSENISFMFPISAIHRIDESSPFYFLSANNILTSKLEILVVFEGIIESTGQPVQAKSSYTAQEILWGHRFVQIMDYRKDKKGYVIDYSKFDETNRINTPLCSAKQLKYFYKKR</sequence>
<evidence type="ECO:0000313" key="1">
    <source>
        <dbReference type="EMBL" id="KAJ0177284.1"/>
    </source>
</evidence>
<evidence type="ECO:0000313" key="2">
    <source>
        <dbReference type="Proteomes" id="UP000824533"/>
    </source>
</evidence>
<comment type="caution">
    <text evidence="1">The sequence shown here is derived from an EMBL/GenBank/DDBJ whole genome shotgun (WGS) entry which is preliminary data.</text>
</comment>
<keyword evidence="2" id="KW-1185">Reference proteome</keyword>
<accession>A0ACC1CZY5</accession>
<dbReference type="EMBL" id="CM034398">
    <property type="protein sequence ID" value="KAJ0177284.1"/>
    <property type="molecule type" value="Genomic_DNA"/>
</dbReference>
<proteinExistence type="predicted"/>
<dbReference type="Proteomes" id="UP000824533">
    <property type="component" value="Linkage Group LG12"/>
</dbReference>
<organism evidence="1 2">
    <name type="scientific">Dendrolimus kikuchii</name>
    <dbReference type="NCBI Taxonomy" id="765133"/>
    <lineage>
        <taxon>Eukaryota</taxon>
        <taxon>Metazoa</taxon>
        <taxon>Ecdysozoa</taxon>
        <taxon>Arthropoda</taxon>
        <taxon>Hexapoda</taxon>
        <taxon>Insecta</taxon>
        <taxon>Pterygota</taxon>
        <taxon>Neoptera</taxon>
        <taxon>Endopterygota</taxon>
        <taxon>Lepidoptera</taxon>
        <taxon>Glossata</taxon>
        <taxon>Ditrysia</taxon>
        <taxon>Bombycoidea</taxon>
        <taxon>Lasiocampidae</taxon>
        <taxon>Dendrolimus</taxon>
    </lineage>
</organism>
<gene>
    <name evidence="1" type="ORF">K1T71_007293</name>
</gene>
<name>A0ACC1CZY5_9NEOP</name>
<protein>
    <submittedName>
        <fullName evidence="1">Uncharacterized protein</fullName>
    </submittedName>
</protein>
<reference evidence="1 2" key="1">
    <citation type="journal article" date="2021" name="Front. Genet.">
        <title>Chromosome-Level Genome Assembly Reveals Significant Gene Expansion in the Toll and IMD Signaling Pathways of Dendrolimus kikuchii.</title>
        <authorList>
            <person name="Zhou J."/>
            <person name="Wu P."/>
            <person name="Xiong Z."/>
            <person name="Liu N."/>
            <person name="Zhao N."/>
            <person name="Ji M."/>
            <person name="Qiu Y."/>
            <person name="Yang B."/>
        </authorList>
    </citation>
    <scope>NUCLEOTIDE SEQUENCE [LARGE SCALE GENOMIC DNA]</scope>
    <source>
        <strain evidence="1">Ann1</strain>
    </source>
</reference>